<dbReference type="NCBIfam" id="NF033768">
    <property type="entry name" value="myxo_SS_tail"/>
    <property type="match status" value="1"/>
</dbReference>
<reference evidence="2 3" key="1">
    <citation type="submission" date="2022-11" db="EMBL/GenBank/DDBJ databases">
        <title>Minimal conservation of predation-associated metabolite biosynthetic gene clusters underscores biosynthetic potential of Myxococcota including descriptions for ten novel species: Archangium lansinium sp. nov., Myxococcus landrumus sp. nov., Nannocystis bai.</title>
        <authorList>
            <person name="Ahearne A."/>
            <person name="Stevens C."/>
            <person name="Dowd S."/>
        </authorList>
    </citation>
    <scope>NUCLEOTIDE SEQUENCE [LARGE SCALE GENOMIC DNA]</scope>
    <source>
        <strain evidence="2 3">RJM3</strain>
    </source>
</reference>
<protein>
    <submittedName>
        <fullName evidence="2">AgmX/PglI C-terminal domain-containing protein</fullName>
    </submittedName>
</protein>
<evidence type="ECO:0000313" key="2">
    <source>
        <dbReference type="EMBL" id="MDC0749470.1"/>
    </source>
</evidence>
<dbReference type="SUPFAM" id="SSF74653">
    <property type="entry name" value="TolA/TonB C-terminal domain"/>
    <property type="match status" value="1"/>
</dbReference>
<evidence type="ECO:0000256" key="1">
    <source>
        <dbReference type="SAM" id="MobiDB-lite"/>
    </source>
</evidence>
<evidence type="ECO:0000313" key="3">
    <source>
        <dbReference type="Proteomes" id="UP001221411"/>
    </source>
</evidence>
<organism evidence="2 3">
    <name type="scientific">Polyangium mundeleinium</name>
    <dbReference type="NCBI Taxonomy" id="2995306"/>
    <lineage>
        <taxon>Bacteria</taxon>
        <taxon>Pseudomonadati</taxon>
        <taxon>Myxococcota</taxon>
        <taxon>Polyangia</taxon>
        <taxon>Polyangiales</taxon>
        <taxon>Polyangiaceae</taxon>
        <taxon>Polyangium</taxon>
    </lineage>
</organism>
<dbReference type="Proteomes" id="UP001221411">
    <property type="component" value="Unassembled WGS sequence"/>
</dbReference>
<dbReference type="EMBL" id="JAQNDO010000001">
    <property type="protein sequence ID" value="MDC0749470.1"/>
    <property type="molecule type" value="Genomic_DNA"/>
</dbReference>
<feature type="region of interest" description="Disordered" evidence="1">
    <location>
        <begin position="289"/>
        <end position="316"/>
    </location>
</feature>
<keyword evidence="3" id="KW-1185">Reference proteome</keyword>
<comment type="caution">
    <text evidence="2">The sequence shown here is derived from an EMBL/GenBank/DDBJ whole genome shotgun (WGS) entry which is preliminary data.</text>
</comment>
<proteinExistence type="predicted"/>
<gene>
    <name evidence="2" type="ORF">POL67_49530</name>
</gene>
<name>A0ABT5F8N9_9BACT</name>
<dbReference type="RefSeq" id="WP_271929371.1">
    <property type="nucleotide sequence ID" value="NZ_JAQNDO010000001.1"/>
</dbReference>
<accession>A0ABT5F8N9</accession>
<dbReference type="InterPro" id="IPR049806">
    <property type="entry name" value="MasK-like_C"/>
</dbReference>
<sequence>MVSVSVASDPPLRDARVSAAARAVDVVVRWGSDCVLAAVELSPPRPLFVGEEEGCDVVLPAEIVGASRVPVLLARWDGDVRAVVPKGARVVFDGEGKPMTPARAVARGLADPSRVYRDAAEVPLGPGRTIAVRLGPFTIEITGSEAAPRAPRAPVLSRRLGLSHLASVLLHLLVFVAVASRFQPIVDDDFDGITDDEKYFIQQMLRRADEKEMEGLYAEEIAGFESRARRRQRRDRAEMDLEAAWMRSLQAAGERWSAEEFARAREGEPADARDTGLIGLLYERPPQPAPTVAPVAYDDRSSSKATQTQARGGAMALSGRLPPEVVRRIIRQNFGRFRLCYENGLRNNPNLQGRVSVRFVIGADGAVSNVGNGGSDMPDGGVVACIVRAFNGLSFPQPEGGIVTVVYPLMFSPGG</sequence>